<organism evidence="1">
    <name type="scientific">marine sediment metagenome</name>
    <dbReference type="NCBI Taxonomy" id="412755"/>
    <lineage>
        <taxon>unclassified sequences</taxon>
        <taxon>metagenomes</taxon>
        <taxon>ecological metagenomes</taxon>
    </lineage>
</organism>
<dbReference type="InterPro" id="IPR042172">
    <property type="entry name" value="Adenosylhomocyst_ase-like_sf"/>
</dbReference>
<accession>X0VA39</accession>
<reference evidence="1" key="1">
    <citation type="journal article" date="2014" name="Front. Microbiol.">
        <title>High frequency of phylogenetically diverse reductive dehalogenase-homologous genes in deep subseafloor sedimentary metagenomes.</title>
        <authorList>
            <person name="Kawai M."/>
            <person name="Futagami T."/>
            <person name="Toyoda A."/>
            <person name="Takaki Y."/>
            <person name="Nishi S."/>
            <person name="Hori S."/>
            <person name="Arai W."/>
            <person name="Tsubouchi T."/>
            <person name="Morono Y."/>
            <person name="Uchiyama I."/>
            <person name="Ito T."/>
            <person name="Fujiyama A."/>
            <person name="Inagaki F."/>
            <person name="Takami H."/>
        </authorList>
    </citation>
    <scope>NUCLEOTIDE SEQUENCE</scope>
    <source>
        <strain evidence="1">Expedition CK06-06</strain>
    </source>
</reference>
<dbReference type="SUPFAM" id="SSF52283">
    <property type="entry name" value="Formate/glycerate dehydrogenase catalytic domain-like"/>
    <property type="match status" value="1"/>
</dbReference>
<dbReference type="GO" id="GO:0005829">
    <property type="term" value="C:cytosol"/>
    <property type="evidence" value="ECO:0007669"/>
    <property type="project" value="TreeGrafter"/>
</dbReference>
<dbReference type="Gene3D" id="3.40.50.720">
    <property type="entry name" value="NAD(P)-binding Rossmann-like Domain"/>
    <property type="match status" value="1"/>
</dbReference>
<dbReference type="GO" id="GO:0033353">
    <property type="term" value="P:S-adenosylmethionine cycle"/>
    <property type="evidence" value="ECO:0007669"/>
    <property type="project" value="TreeGrafter"/>
</dbReference>
<dbReference type="Gene3D" id="3.40.50.1480">
    <property type="entry name" value="Adenosylhomocysteinase-like"/>
    <property type="match status" value="1"/>
</dbReference>
<dbReference type="InterPro" id="IPR036291">
    <property type="entry name" value="NAD(P)-bd_dom_sf"/>
</dbReference>
<comment type="caution">
    <text evidence="1">The sequence shown here is derived from an EMBL/GenBank/DDBJ whole genome shotgun (WGS) entry which is preliminary data.</text>
</comment>
<evidence type="ECO:0000313" key="1">
    <source>
        <dbReference type="EMBL" id="GAG09373.1"/>
    </source>
</evidence>
<dbReference type="GO" id="GO:0004013">
    <property type="term" value="F:adenosylhomocysteinase activity"/>
    <property type="evidence" value="ECO:0007669"/>
    <property type="project" value="TreeGrafter"/>
</dbReference>
<dbReference type="EMBL" id="BARS01024562">
    <property type="protein sequence ID" value="GAG09373.1"/>
    <property type="molecule type" value="Genomic_DNA"/>
</dbReference>
<sequence length="99" mass="11237">DEYTLKNKKRIYLLGEGRLVNLACAEGHPAEVMDLSFANQALSCEYIAKNHKKLGKKVYKVPDNIDEKVAQLKLKALGKRIDKLTAEQKKYLSSWQEGT</sequence>
<dbReference type="Pfam" id="PF05221">
    <property type="entry name" value="AdoHcyase"/>
    <property type="match status" value="1"/>
</dbReference>
<proteinExistence type="predicted"/>
<dbReference type="SUPFAM" id="SSF51735">
    <property type="entry name" value="NAD(P)-binding Rossmann-fold domains"/>
    <property type="match status" value="1"/>
</dbReference>
<dbReference type="InterPro" id="IPR000043">
    <property type="entry name" value="Adenosylhomocysteinase-like"/>
</dbReference>
<dbReference type="AlphaFoldDB" id="X0VA39"/>
<name>X0VA39_9ZZZZ</name>
<protein>
    <recommendedName>
        <fullName evidence="2">S-adenosyl-L-homocysteine hydrolase NAD binding domain-containing protein</fullName>
    </recommendedName>
</protein>
<evidence type="ECO:0008006" key="2">
    <source>
        <dbReference type="Google" id="ProtNLM"/>
    </source>
</evidence>
<gene>
    <name evidence="1" type="ORF">S01H1_38986</name>
</gene>
<feature type="non-terminal residue" evidence="1">
    <location>
        <position position="1"/>
    </location>
</feature>
<dbReference type="PANTHER" id="PTHR23420">
    <property type="entry name" value="ADENOSYLHOMOCYSTEINASE"/>
    <property type="match status" value="1"/>
</dbReference>
<dbReference type="PANTHER" id="PTHR23420:SF0">
    <property type="entry name" value="ADENOSYLHOMOCYSTEINASE"/>
    <property type="match status" value="1"/>
</dbReference>